<reference evidence="1" key="1">
    <citation type="submission" date="2018-10" db="EMBL/GenBank/DDBJ databases">
        <authorList>
            <consortium name="PulseNet: The National Subtyping Network for Foodborne Disease Surveillance"/>
            <person name="Tarr C.L."/>
            <person name="Trees E."/>
            <person name="Katz L.S."/>
            <person name="Carleton-Romer H.A."/>
            <person name="Stroika S."/>
            <person name="Kucerova Z."/>
            <person name="Roache K.F."/>
            <person name="Sabol A.L."/>
            <person name="Besser J."/>
            <person name="Gerner-Smidt P."/>
        </authorList>
    </citation>
    <scope>NUCLEOTIDE SEQUENCE [LARGE SCALE GENOMIC DNA]</scope>
    <source>
        <strain evidence="1">PNUSAS038541</strain>
    </source>
</reference>
<name>A0A3R0XZ39_SALER</name>
<sequence length="62" mass="7076">MDKIKSSTKKVLGGVCLFLVLILVKAVSSDFGKEYAHKFLYSGNEQINNHINEMFKKQKFPL</sequence>
<evidence type="ECO:0000313" key="1">
    <source>
        <dbReference type="EMBL" id="MLW02831.1"/>
    </source>
</evidence>
<protein>
    <submittedName>
        <fullName evidence="1">Uncharacterized protein</fullName>
    </submittedName>
</protein>
<dbReference type="AlphaFoldDB" id="A0A3R0XZ39"/>
<proteinExistence type="predicted"/>
<dbReference type="EMBL" id="RVIJ01000032">
    <property type="protein sequence ID" value="MLW02831.1"/>
    <property type="molecule type" value="Genomic_DNA"/>
</dbReference>
<feature type="non-terminal residue" evidence="1">
    <location>
        <position position="62"/>
    </location>
</feature>
<gene>
    <name evidence="1" type="ORF">EAK82_22150</name>
</gene>
<accession>A0A3R0XZ39</accession>
<comment type="caution">
    <text evidence="1">The sequence shown here is derived from an EMBL/GenBank/DDBJ whole genome shotgun (WGS) entry which is preliminary data.</text>
</comment>
<organism evidence="1">
    <name type="scientific">Salmonella enterica</name>
    <name type="common">Salmonella choleraesuis</name>
    <dbReference type="NCBI Taxonomy" id="28901"/>
    <lineage>
        <taxon>Bacteria</taxon>
        <taxon>Pseudomonadati</taxon>
        <taxon>Pseudomonadota</taxon>
        <taxon>Gammaproteobacteria</taxon>
        <taxon>Enterobacterales</taxon>
        <taxon>Enterobacteriaceae</taxon>
        <taxon>Salmonella</taxon>
    </lineage>
</organism>
<dbReference type="Proteomes" id="UP000885392">
    <property type="component" value="Unassembled WGS sequence"/>
</dbReference>